<reference evidence="2 4" key="1">
    <citation type="submission" date="2008-03" db="EMBL/GenBank/DDBJ databases">
        <title>Annotation of Ixodes scapularis.</title>
        <authorList>
            <consortium name="Ixodes scapularis Genome Project Consortium"/>
            <person name="Caler E."/>
            <person name="Hannick L.I."/>
            <person name="Bidwell S."/>
            <person name="Joardar V."/>
            <person name="Thiagarajan M."/>
            <person name="Amedeo P."/>
            <person name="Galinsky K.J."/>
            <person name="Schobel S."/>
            <person name="Inman J."/>
            <person name="Hostetler J."/>
            <person name="Miller J."/>
            <person name="Hammond M."/>
            <person name="Megy K."/>
            <person name="Lawson D."/>
            <person name="Kodira C."/>
            <person name="Sutton G."/>
            <person name="Meyer J."/>
            <person name="Hill C.A."/>
            <person name="Birren B."/>
            <person name="Nene V."/>
            <person name="Collins F."/>
            <person name="Alarcon-Chaidez F."/>
            <person name="Wikel S."/>
            <person name="Strausberg R."/>
        </authorList>
    </citation>
    <scope>NUCLEOTIDE SEQUENCE [LARGE SCALE GENOMIC DNA]</scope>
    <source>
        <strain evidence="4">Wikel</strain>
        <strain evidence="2">Wikel colony</strain>
    </source>
</reference>
<dbReference type="VEuPathDB" id="VectorBase:ISCW004217"/>
<dbReference type="AlphaFoldDB" id="B7PJ58"/>
<keyword evidence="4" id="KW-1185">Reference proteome</keyword>
<accession>B7PJ58</accession>
<gene>
    <name evidence="2" type="ORF">IscW_ISCW004217</name>
</gene>
<feature type="non-terminal residue" evidence="2">
    <location>
        <position position="73"/>
    </location>
</feature>
<evidence type="ECO:0000313" key="4">
    <source>
        <dbReference type="Proteomes" id="UP000001555"/>
    </source>
</evidence>
<dbReference type="HOGENOM" id="CLU_2711977_0_0_1"/>
<evidence type="ECO:0000313" key="2">
    <source>
        <dbReference type="EMBL" id="EEC06630.1"/>
    </source>
</evidence>
<sequence>LKVERKEMLRRKARNKTHDKKKKKKKELRVKSRGHKAYATKRDCPAEKCHGPSSINSEAQKKKKKVKKKDRNF</sequence>
<protein>
    <submittedName>
        <fullName evidence="2 3">Uncharacterized protein</fullName>
    </submittedName>
</protein>
<feature type="compositionally biased region" description="Basic and acidic residues" evidence="1">
    <location>
        <begin position="40"/>
        <end position="50"/>
    </location>
</feature>
<feature type="non-terminal residue" evidence="2">
    <location>
        <position position="1"/>
    </location>
</feature>
<evidence type="ECO:0000313" key="3">
    <source>
        <dbReference type="EnsemblMetazoa" id="ISCW004217-PA"/>
    </source>
</evidence>
<dbReference type="Proteomes" id="UP000001555">
    <property type="component" value="Unassembled WGS sequence"/>
</dbReference>
<proteinExistence type="predicted"/>
<feature type="compositionally biased region" description="Basic residues" evidence="1">
    <location>
        <begin position="61"/>
        <end position="73"/>
    </location>
</feature>
<dbReference type="EnsemblMetazoa" id="ISCW004217-RA">
    <property type="protein sequence ID" value="ISCW004217-PA"/>
    <property type="gene ID" value="ISCW004217"/>
</dbReference>
<dbReference type="EMBL" id="DS724429">
    <property type="protein sequence ID" value="EEC06630.1"/>
    <property type="molecule type" value="Genomic_DNA"/>
</dbReference>
<organism>
    <name type="scientific">Ixodes scapularis</name>
    <name type="common">Black-legged tick</name>
    <name type="synonym">Deer tick</name>
    <dbReference type="NCBI Taxonomy" id="6945"/>
    <lineage>
        <taxon>Eukaryota</taxon>
        <taxon>Metazoa</taxon>
        <taxon>Ecdysozoa</taxon>
        <taxon>Arthropoda</taxon>
        <taxon>Chelicerata</taxon>
        <taxon>Arachnida</taxon>
        <taxon>Acari</taxon>
        <taxon>Parasitiformes</taxon>
        <taxon>Ixodida</taxon>
        <taxon>Ixodoidea</taxon>
        <taxon>Ixodidae</taxon>
        <taxon>Ixodinae</taxon>
        <taxon>Ixodes</taxon>
    </lineage>
</organism>
<dbReference type="PaxDb" id="6945-B7PJ58"/>
<reference evidence="3" key="2">
    <citation type="submission" date="2020-05" db="UniProtKB">
        <authorList>
            <consortium name="EnsemblMetazoa"/>
        </authorList>
    </citation>
    <scope>IDENTIFICATION</scope>
    <source>
        <strain evidence="3">wikel</strain>
    </source>
</reference>
<feature type="region of interest" description="Disordered" evidence="1">
    <location>
        <begin position="1"/>
        <end position="73"/>
    </location>
</feature>
<dbReference type="InParanoid" id="B7PJ58"/>
<name>B7PJ58_IXOSC</name>
<dbReference type="VEuPathDB" id="VectorBase:ISCI004217"/>
<evidence type="ECO:0000256" key="1">
    <source>
        <dbReference type="SAM" id="MobiDB-lite"/>
    </source>
</evidence>
<feature type="compositionally biased region" description="Basic residues" evidence="1">
    <location>
        <begin position="8"/>
        <end position="39"/>
    </location>
</feature>
<dbReference type="EMBL" id="ABJB010475620">
    <property type="status" value="NOT_ANNOTATED_CDS"/>
    <property type="molecule type" value="Genomic_DNA"/>
</dbReference>